<evidence type="ECO:0000256" key="6">
    <source>
        <dbReference type="ARBA" id="ARBA00023136"/>
    </source>
</evidence>
<sequence length="810" mass="93002">MHAVSSGNRKPELSDSLAHGKEGEDSEAQPLLRPSDDMSSNKTVLTTRPTTSDELRRRRTQLQRSKTEYESTEIELPGSMPDRPSTSKRPSTSNGRTARRLGSANNWQETAKRALEYIEKIDETDEQPGPSNLYEQTQLPSPSTEEERKSDDVPLIKDSKEASADSEVPVAPKKSVKFGNVEEREHEPLEFPSESANVPSILDKVKRLARGKAEPSTAAPKGSTGMSREQHAFLNKFGMRMEDAEQQQGPRFEGSIFKFIREEFIVDPTHDYTYYWNGIVATAYLYNLFFVPYRCVFLVGDVPQFLFYIFIFLDIVTDLIYAVDLFFRSRTGYLEQGLLVRDKMKTWKAYKRSWLFVVDILGTIPIDYACEIVLRNPNPFLRFNRLLKLDRIQDYINATETRISIPNVFRISCVVMYILVLIHWNACFYFLVSLWLGIGSDSWVYGETNTQALPPGVEDNLGRRYIYSFYWSTLMLTTVGEVPWPVRSVELVIVIVDLMCGVLIFATIVGNVGTMISNMSAARSDFQNRVDGIKKYMEMRNISPELEDRVIKWFDYLWSNKQTVSDQHVLQVLPTKLQAEIAMHVHFETLRKVRIFQDCEAGLLAELVLKLELQVFSPNDFVCRKGDIGREMYIVKKGRLQVVNDDGTQVFHTLQEGAVFGELSILNIAGSKQGNRRSASIRSVGYTDLFVLKKTDLWEALKEYPDARKILIQKGKEILMKDNLLDESRANQQRNPEELALELQRYVNDLQNRLARLTAQHVSNETKLRLRIEQLERELRIQDEGFFDENEEIALENQPSCSGLQEKKDQ</sequence>
<feature type="domain" description="Cyclic nucleotide-binding" evidence="12">
    <location>
        <begin position="595"/>
        <end position="709"/>
    </location>
</feature>
<evidence type="ECO:0000256" key="7">
    <source>
        <dbReference type="ARBA" id="ARBA00023286"/>
    </source>
</evidence>
<dbReference type="SMR" id="A0A1I7SEY4"/>
<dbReference type="AlphaFoldDB" id="A0A1I7SEY4"/>
<dbReference type="GO" id="GO:0005886">
    <property type="term" value="C:plasma membrane"/>
    <property type="evidence" value="ECO:0007669"/>
    <property type="project" value="TreeGrafter"/>
</dbReference>
<feature type="region of interest" description="Disordered" evidence="10">
    <location>
        <begin position="1"/>
        <end position="180"/>
    </location>
</feature>
<feature type="transmembrane region" description="Helical" evidence="11">
    <location>
        <begin position="491"/>
        <end position="513"/>
    </location>
</feature>
<dbReference type="InterPro" id="IPR000595">
    <property type="entry name" value="cNMP-bd_dom"/>
</dbReference>
<feature type="transmembrane region" description="Helical" evidence="11">
    <location>
        <begin position="305"/>
        <end position="327"/>
    </location>
</feature>
<evidence type="ECO:0000259" key="12">
    <source>
        <dbReference type="PROSITE" id="PS50042"/>
    </source>
</evidence>
<dbReference type="InterPro" id="IPR050866">
    <property type="entry name" value="CNG_cation_channel"/>
</dbReference>
<dbReference type="WBParaSite" id="BXY_1159500.1">
    <property type="protein sequence ID" value="BXY_1159500.1"/>
    <property type="gene ID" value="BXY_1159500"/>
</dbReference>
<dbReference type="Proteomes" id="UP000582659">
    <property type="component" value="Unassembled WGS sequence"/>
</dbReference>
<evidence type="ECO:0000256" key="11">
    <source>
        <dbReference type="SAM" id="Phobius"/>
    </source>
</evidence>
<keyword evidence="6 11" id="KW-0472">Membrane</keyword>
<feature type="compositionally biased region" description="Polar residues" evidence="10">
    <location>
        <begin position="87"/>
        <end position="96"/>
    </location>
</feature>
<evidence type="ECO:0000256" key="3">
    <source>
        <dbReference type="ARBA" id="ARBA00022692"/>
    </source>
</evidence>
<keyword evidence="3 11" id="KW-0812">Transmembrane</keyword>
<dbReference type="Gene3D" id="1.10.287.630">
    <property type="entry name" value="Helix hairpin bin"/>
    <property type="match status" value="1"/>
</dbReference>
<reference evidence="13" key="2">
    <citation type="submission" date="2020-09" db="EMBL/GenBank/DDBJ databases">
        <authorList>
            <person name="Kikuchi T."/>
        </authorList>
    </citation>
    <scope>NUCLEOTIDE SEQUENCE</scope>
    <source>
        <strain evidence="13">Ka4C1</strain>
    </source>
</reference>
<dbReference type="Proteomes" id="UP000659654">
    <property type="component" value="Unassembled WGS sequence"/>
</dbReference>
<dbReference type="SMART" id="SM00100">
    <property type="entry name" value="cNMP"/>
    <property type="match status" value="1"/>
</dbReference>
<feature type="compositionally biased region" description="Basic and acidic residues" evidence="10">
    <location>
        <begin position="9"/>
        <end position="23"/>
    </location>
</feature>
<evidence type="ECO:0000256" key="5">
    <source>
        <dbReference type="ARBA" id="ARBA00023065"/>
    </source>
</evidence>
<dbReference type="EMBL" id="CAJFCV020000004">
    <property type="protein sequence ID" value="CAG9113705.1"/>
    <property type="molecule type" value="Genomic_DNA"/>
</dbReference>
<protein>
    <submittedName>
        <fullName evidence="13">(pine wood nematode) hypothetical protein</fullName>
    </submittedName>
    <submittedName>
        <fullName evidence="16">Cyclic nucleotide-binding domain-containing protein</fullName>
    </submittedName>
</protein>
<dbReference type="PANTHER" id="PTHR45638:SF11">
    <property type="entry name" value="CYCLIC NUCLEOTIDE-GATED CATION CHANNEL SUBUNIT A"/>
    <property type="match status" value="1"/>
</dbReference>
<dbReference type="GO" id="GO:0030553">
    <property type="term" value="F:cGMP binding"/>
    <property type="evidence" value="ECO:0007669"/>
    <property type="project" value="TreeGrafter"/>
</dbReference>
<feature type="compositionally biased region" description="Basic and acidic residues" evidence="10">
    <location>
        <begin position="110"/>
        <end position="121"/>
    </location>
</feature>
<dbReference type="FunFam" id="2.60.120.10:FF:000002">
    <property type="entry name" value="Cyclic nucleotide gated channel alpha 1a"/>
    <property type="match status" value="1"/>
</dbReference>
<dbReference type="InterPro" id="IPR014710">
    <property type="entry name" value="RmlC-like_jellyroll"/>
</dbReference>
<dbReference type="InterPro" id="IPR005821">
    <property type="entry name" value="Ion_trans_dom"/>
</dbReference>
<dbReference type="Gene3D" id="1.20.5.300">
    <property type="match status" value="1"/>
</dbReference>
<name>A0A1I7SEY4_BURXY</name>
<dbReference type="OrthoDB" id="421226at2759"/>
<dbReference type="Proteomes" id="UP000095284">
    <property type="component" value="Unplaced"/>
</dbReference>
<dbReference type="PROSITE" id="PS00889">
    <property type="entry name" value="CNMP_BINDING_2"/>
    <property type="match status" value="1"/>
</dbReference>
<dbReference type="CDD" id="cd00038">
    <property type="entry name" value="CAP_ED"/>
    <property type="match status" value="1"/>
</dbReference>
<dbReference type="PROSITE" id="PS00888">
    <property type="entry name" value="CNMP_BINDING_1"/>
    <property type="match status" value="1"/>
</dbReference>
<dbReference type="Gene3D" id="1.10.287.70">
    <property type="match status" value="1"/>
</dbReference>
<keyword evidence="7" id="KW-1071">Ligand-gated ion channel</keyword>
<evidence type="ECO:0000256" key="9">
    <source>
        <dbReference type="SAM" id="Coils"/>
    </source>
</evidence>
<evidence type="ECO:0000256" key="8">
    <source>
        <dbReference type="ARBA" id="ARBA00023303"/>
    </source>
</evidence>
<keyword evidence="9" id="KW-0175">Coiled coil</keyword>
<dbReference type="PROSITE" id="PS50042">
    <property type="entry name" value="CNMP_BINDING_3"/>
    <property type="match status" value="1"/>
</dbReference>
<dbReference type="GO" id="GO:0005223">
    <property type="term" value="F:intracellularly cGMP-activated cation channel activity"/>
    <property type="evidence" value="ECO:0007669"/>
    <property type="project" value="TreeGrafter"/>
</dbReference>
<accession>A0A1I7SEY4</accession>
<organism evidence="14 16">
    <name type="scientific">Bursaphelenchus xylophilus</name>
    <name type="common">Pinewood nematode worm</name>
    <name type="synonym">Aphelenchoides xylophilus</name>
    <dbReference type="NCBI Taxonomy" id="6326"/>
    <lineage>
        <taxon>Eukaryota</taxon>
        <taxon>Metazoa</taxon>
        <taxon>Ecdysozoa</taxon>
        <taxon>Nematoda</taxon>
        <taxon>Chromadorea</taxon>
        <taxon>Rhabditida</taxon>
        <taxon>Tylenchina</taxon>
        <taxon>Tylenchomorpha</taxon>
        <taxon>Aphelenchoidea</taxon>
        <taxon>Aphelenchoididae</taxon>
        <taxon>Bursaphelenchus</taxon>
    </lineage>
</organism>
<proteinExistence type="predicted"/>
<evidence type="ECO:0000256" key="2">
    <source>
        <dbReference type="ARBA" id="ARBA00022448"/>
    </source>
</evidence>
<dbReference type="InterPro" id="IPR018490">
    <property type="entry name" value="cNMP-bd_dom_sf"/>
</dbReference>
<comment type="subcellular location">
    <subcellularLocation>
        <location evidence="1">Membrane</location>
        <topology evidence="1">Multi-pass membrane protein</topology>
    </subcellularLocation>
</comment>
<reference evidence="16" key="1">
    <citation type="submission" date="2016-11" db="UniProtKB">
        <authorList>
            <consortium name="WormBaseParasite"/>
        </authorList>
    </citation>
    <scope>IDENTIFICATION</scope>
</reference>
<keyword evidence="4 11" id="KW-1133">Transmembrane helix</keyword>
<dbReference type="Pfam" id="PF00520">
    <property type="entry name" value="Ion_trans"/>
    <property type="match status" value="1"/>
</dbReference>
<evidence type="ECO:0000313" key="16">
    <source>
        <dbReference type="WBParaSite" id="BXY_1159500.1"/>
    </source>
</evidence>
<evidence type="ECO:0000313" key="15">
    <source>
        <dbReference type="Proteomes" id="UP000659654"/>
    </source>
</evidence>
<dbReference type="InterPro" id="IPR032406">
    <property type="entry name" value="CLZ_dom"/>
</dbReference>
<dbReference type="EMBL" id="CAJFDI010000004">
    <property type="protein sequence ID" value="CAD5224792.1"/>
    <property type="molecule type" value="Genomic_DNA"/>
</dbReference>
<feature type="compositionally biased region" description="Polar residues" evidence="10">
    <location>
        <begin position="37"/>
        <end position="50"/>
    </location>
</feature>
<keyword evidence="5" id="KW-0406">Ion transport</keyword>
<dbReference type="InterPro" id="IPR003938">
    <property type="entry name" value="K_chnl_volt-dep_EAG/ELK/ERG"/>
</dbReference>
<gene>
    <name evidence="13" type="ORF">BXYJ_LOCUS8221</name>
</gene>
<dbReference type="GO" id="GO:0044877">
    <property type="term" value="F:protein-containing complex binding"/>
    <property type="evidence" value="ECO:0007669"/>
    <property type="project" value="TreeGrafter"/>
</dbReference>
<evidence type="ECO:0000256" key="4">
    <source>
        <dbReference type="ARBA" id="ARBA00022989"/>
    </source>
</evidence>
<evidence type="ECO:0000313" key="14">
    <source>
        <dbReference type="Proteomes" id="UP000095284"/>
    </source>
</evidence>
<dbReference type="PRINTS" id="PR01463">
    <property type="entry name" value="EAGCHANLFMLY"/>
</dbReference>
<dbReference type="FunFam" id="1.10.287.630:FF:000001">
    <property type="entry name" value="Cyclic nucleotide-gated channel alpha 3"/>
    <property type="match status" value="1"/>
</dbReference>
<feature type="transmembrane region" description="Helical" evidence="11">
    <location>
        <begin position="414"/>
        <end position="438"/>
    </location>
</feature>
<evidence type="ECO:0000313" key="13">
    <source>
        <dbReference type="EMBL" id="CAD5224792.1"/>
    </source>
</evidence>
<feature type="coiled-coil region" evidence="9">
    <location>
        <begin position="740"/>
        <end position="767"/>
    </location>
</feature>
<keyword evidence="15" id="KW-1185">Reference proteome</keyword>
<dbReference type="GO" id="GO:0005249">
    <property type="term" value="F:voltage-gated potassium channel activity"/>
    <property type="evidence" value="ECO:0007669"/>
    <property type="project" value="InterPro"/>
</dbReference>
<dbReference type="Pfam" id="PF16526">
    <property type="entry name" value="CLZ"/>
    <property type="match status" value="1"/>
</dbReference>
<dbReference type="InterPro" id="IPR018488">
    <property type="entry name" value="cNMP-bd_CS"/>
</dbReference>
<evidence type="ECO:0000256" key="1">
    <source>
        <dbReference type="ARBA" id="ARBA00004141"/>
    </source>
</evidence>
<keyword evidence="8" id="KW-0407">Ion channel</keyword>
<evidence type="ECO:0000256" key="10">
    <source>
        <dbReference type="SAM" id="MobiDB-lite"/>
    </source>
</evidence>
<dbReference type="PANTHER" id="PTHR45638">
    <property type="entry name" value="CYCLIC NUCLEOTIDE-GATED CATION CHANNEL SUBUNIT A"/>
    <property type="match status" value="1"/>
</dbReference>
<keyword evidence="2" id="KW-0813">Transport</keyword>
<dbReference type="Gene3D" id="2.60.120.10">
    <property type="entry name" value="Jelly Rolls"/>
    <property type="match status" value="1"/>
</dbReference>
<dbReference type="GO" id="GO:0017071">
    <property type="term" value="C:intracellular cyclic nucleotide activated cation channel complex"/>
    <property type="evidence" value="ECO:0007669"/>
    <property type="project" value="TreeGrafter"/>
</dbReference>
<dbReference type="Pfam" id="PF00027">
    <property type="entry name" value="cNMP_binding"/>
    <property type="match status" value="1"/>
</dbReference>
<dbReference type="eggNOG" id="KOG0500">
    <property type="taxonomic scope" value="Eukaryota"/>
</dbReference>
<dbReference type="GO" id="GO:0005222">
    <property type="term" value="F:intracellularly cAMP-activated cation channel activity"/>
    <property type="evidence" value="ECO:0007669"/>
    <property type="project" value="TreeGrafter"/>
</dbReference>
<feature type="compositionally biased region" description="Basic and acidic residues" evidence="10">
    <location>
        <begin position="145"/>
        <end position="163"/>
    </location>
</feature>
<dbReference type="SUPFAM" id="SSF81324">
    <property type="entry name" value="Voltage-gated potassium channels"/>
    <property type="match status" value="1"/>
</dbReference>
<feature type="transmembrane region" description="Helical" evidence="11">
    <location>
        <begin position="274"/>
        <end position="293"/>
    </location>
</feature>
<dbReference type="SUPFAM" id="SSF51206">
    <property type="entry name" value="cAMP-binding domain-like"/>
    <property type="match status" value="1"/>
</dbReference>
<feature type="compositionally biased region" description="Polar residues" evidence="10">
    <location>
        <begin position="129"/>
        <end position="143"/>
    </location>
</feature>